<name>A0AAN6ML84_9PEZI</name>
<sequence>MAADIRLCSTCRGIDFESLFFAPGDDPELQNATRSSVVDPEGHSLWLYKGLKETLVGPLASAIKRRGSCDFCAFISEGATVDIDGEPFEIPLQDDGEAITVSLAPEDFGSLRNVCWKGRTVDELFIRKPLVRFSCWEGHVYARLQACVDKVGNSGLPTKGTGCEVPDVVDVGLVKGWIETCRERHGDVCENPSWFGKVEPAPGLRVIDVVGKRIVPAAPGCRYFALSYVWGQTGLPRMAMALRANMGSLGEEGGLARLALPRTIRDAIDLTERLGERYLWVDALCIVQDDMEDLQRQASAMDSVFSGAALTIAAAAGDDADAGLSGLTPGSRRNTCCKIRVTEELSLLASVEQEQQESSTWARRGWTFQEELLSRRILYFTRDLVLWRCDHDTWGEQTILEPEEPVGSFLASVPRLGPYAQTKNRFALEKFDTYAFDYSVRDLSYGSDILPAFQGFMRRYEAVTGERLHWGLPCRIGDIGSALMWRLVQLESGGERQDLRKVLLDDGTVIHMLYPSWSWMGWNSAVDGFLPWHAAAVEIDIRPELDFYKLMSDGRVELLAPCERPTSDDAPRRRILPLTRLWKGSTAIDGPVLTGPDDTGLVREVVPTSPGAAGAHASEGNPVYDTGRLVFWTSHARIRTWSVAGKNGIDPHLQLPGQVLRSSDGQKMGCLSDFCEIDQSTSKRLGDDYRYDFIPDDDPWGDEPEPVSAFLDALVVEWVDEEQGIARKIGKAVFSEADWMAMEPGWKRVILQ</sequence>
<keyword evidence="3" id="KW-1185">Reference proteome</keyword>
<evidence type="ECO:0000313" key="3">
    <source>
        <dbReference type="Proteomes" id="UP001303889"/>
    </source>
</evidence>
<feature type="domain" description="Heterokaryon incompatibility" evidence="1">
    <location>
        <begin position="223"/>
        <end position="370"/>
    </location>
</feature>
<proteinExistence type="predicted"/>
<dbReference type="AlphaFoldDB" id="A0AAN6ML84"/>
<dbReference type="PANTHER" id="PTHR33112">
    <property type="entry name" value="DOMAIN PROTEIN, PUTATIVE-RELATED"/>
    <property type="match status" value="1"/>
</dbReference>
<dbReference type="EMBL" id="MU855476">
    <property type="protein sequence ID" value="KAK3902971.1"/>
    <property type="molecule type" value="Genomic_DNA"/>
</dbReference>
<reference evidence="2" key="2">
    <citation type="submission" date="2023-05" db="EMBL/GenBank/DDBJ databases">
        <authorList>
            <consortium name="Lawrence Berkeley National Laboratory"/>
            <person name="Steindorff A."/>
            <person name="Hensen N."/>
            <person name="Bonometti L."/>
            <person name="Westerberg I."/>
            <person name="Brannstrom I.O."/>
            <person name="Guillou S."/>
            <person name="Cros-Aarteil S."/>
            <person name="Calhoun S."/>
            <person name="Haridas S."/>
            <person name="Kuo A."/>
            <person name="Mondo S."/>
            <person name="Pangilinan J."/>
            <person name="Riley R."/>
            <person name="Labutti K."/>
            <person name="Andreopoulos B."/>
            <person name="Lipzen A."/>
            <person name="Chen C."/>
            <person name="Yanf M."/>
            <person name="Daum C."/>
            <person name="Ng V."/>
            <person name="Clum A."/>
            <person name="Ohm R."/>
            <person name="Martin F."/>
            <person name="Silar P."/>
            <person name="Natvig D."/>
            <person name="Lalanne C."/>
            <person name="Gautier V."/>
            <person name="Ament-Velasquez S.L."/>
            <person name="Kruys A."/>
            <person name="Hutchinson M.I."/>
            <person name="Powell A.J."/>
            <person name="Barry K."/>
            <person name="Miller A.N."/>
            <person name="Grigoriev I.V."/>
            <person name="Debuchy R."/>
            <person name="Gladieux P."/>
            <person name="Thoren M.H."/>
            <person name="Johannesson H."/>
        </authorList>
    </citation>
    <scope>NUCLEOTIDE SEQUENCE</scope>
    <source>
        <strain evidence="2">CBS 103.79</strain>
    </source>
</reference>
<dbReference type="PANTHER" id="PTHR33112:SF12">
    <property type="entry name" value="HETEROKARYON INCOMPATIBILITY DOMAIN-CONTAINING PROTEIN"/>
    <property type="match status" value="1"/>
</dbReference>
<organism evidence="2 3">
    <name type="scientific">Staphylotrichum tortipilum</name>
    <dbReference type="NCBI Taxonomy" id="2831512"/>
    <lineage>
        <taxon>Eukaryota</taxon>
        <taxon>Fungi</taxon>
        <taxon>Dikarya</taxon>
        <taxon>Ascomycota</taxon>
        <taxon>Pezizomycotina</taxon>
        <taxon>Sordariomycetes</taxon>
        <taxon>Sordariomycetidae</taxon>
        <taxon>Sordariales</taxon>
        <taxon>Chaetomiaceae</taxon>
        <taxon>Staphylotrichum</taxon>
    </lineage>
</organism>
<evidence type="ECO:0000313" key="2">
    <source>
        <dbReference type="EMBL" id="KAK3902971.1"/>
    </source>
</evidence>
<dbReference type="InterPro" id="IPR010730">
    <property type="entry name" value="HET"/>
</dbReference>
<reference evidence="2" key="1">
    <citation type="journal article" date="2023" name="Mol. Phylogenet. Evol.">
        <title>Genome-scale phylogeny and comparative genomics of the fungal order Sordariales.</title>
        <authorList>
            <person name="Hensen N."/>
            <person name="Bonometti L."/>
            <person name="Westerberg I."/>
            <person name="Brannstrom I.O."/>
            <person name="Guillou S."/>
            <person name="Cros-Aarteil S."/>
            <person name="Calhoun S."/>
            <person name="Haridas S."/>
            <person name="Kuo A."/>
            <person name="Mondo S."/>
            <person name="Pangilinan J."/>
            <person name="Riley R."/>
            <person name="LaButti K."/>
            <person name="Andreopoulos B."/>
            <person name="Lipzen A."/>
            <person name="Chen C."/>
            <person name="Yan M."/>
            <person name="Daum C."/>
            <person name="Ng V."/>
            <person name="Clum A."/>
            <person name="Steindorff A."/>
            <person name="Ohm R.A."/>
            <person name="Martin F."/>
            <person name="Silar P."/>
            <person name="Natvig D.O."/>
            <person name="Lalanne C."/>
            <person name="Gautier V."/>
            <person name="Ament-Velasquez S.L."/>
            <person name="Kruys A."/>
            <person name="Hutchinson M.I."/>
            <person name="Powell A.J."/>
            <person name="Barry K."/>
            <person name="Miller A.N."/>
            <person name="Grigoriev I.V."/>
            <person name="Debuchy R."/>
            <person name="Gladieux P."/>
            <person name="Hiltunen Thoren M."/>
            <person name="Johannesson H."/>
        </authorList>
    </citation>
    <scope>NUCLEOTIDE SEQUENCE</scope>
    <source>
        <strain evidence="2">CBS 103.79</strain>
    </source>
</reference>
<dbReference type="Pfam" id="PF06985">
    <property type="entry name" value="HET"/>
    <property type="match status" value="1"/>
</dbReference>
<evidence type="ECO:0000259" key="1">
    <source>
        <dbReference type="Pfam" id="PF06985"/>
    </source>
</evidence>
<gene>
    <name evidence="2" type="ORF">C8A05DRAFT_15032</name>
</gene>
<protein>
    <submittedName>
        <fullName evidence="2">Heterokaryon incompatibility protein-domain-containing protein</fullName>
    </submittedName>
</protein>
<comment type="caution">
    <text evidence="2">The sequence shown here is derived from an EMBL/GenBank/DDBJ whole genome shotgun (WGS) entry which is preliminary data.</text>
</comment>
<accession>A0AAN6ML84</accession>
<dbReference type="Proteomes" id="UP001303889">
    <property type="component" value="Unassembled WGS sequence"/>
</dbReference>